<feature type="domain" description="GP-PDE" evidence="1">
    <location>
        <begin position="5"/>
        <end position="243"/>
    </location>
</feature>
<dbReference type="GO" id="GO:0008081">
    <property type="term" value="F:phosphoric diester hydrolase activity"/>
    <property type="evidence" value="ECO:0007669"/>
    <property type="project" value="InterPro"/>
</dbReference>
<dbReference type="EMBL" id="CAEZTF010000018">
    <property type="protein sequence ID" value="CAB4555455.1"/>
    <property type="molecule type" value="Genomic_DNA"/>
</dbReference>
<dbReference type="SUPFAM" id="SSF51695">
    <property type="entry name" value="PLC-like phosphodiesterases"/>
    <property type="match status" value="1"/>
</dbReference>
<protein>
    <submittedName>
        <fullName evidence="2">Unannotated protein</fullName>
    </submittedName>
</protein>
<dbReference type="Pfam" id="PF03009">
    <property type="entry name" value="GDPD"/>
    <property type="match status" value="1"/>
</dbReference>
<organism evidence="2">
    <name type="scientific">freshwater metagenome</name>
    <dbReference type="NCBI Taxonomy" id="449393"/>
    <lineage>
        <taxon>unclassified sequences</taxon>
        <taxon>metagenomes</taxon>
        <taxon>ecological metagenomes</taxon>
    </lineage>
</organism>
<name>A0A6J6CWB4_9ZZZZ</name>
<sequence length="244" mass="26822">MNSRVQVLAHRGLVSDTAPENSLKAFADALAIGADVIETDVQCSKDGVPIIFHDDDLKRICGLESKVSEMNWQDLKNVELGSQETIPSLEQALLEFPDAKFNLDIKSKGAILATASVINNLAAQNRVLVSSFSESRRKKTLSAVNGKTATSAGVSRVLAIYFSVIFRFTFLTKVLTKDLTAMQLPPSKGIFNFHSPLFINAIKRFGVQLHFWTINSPEEMLMLVRDGADGIVTDHCDLAIQTLR</sequence>
<dbReference type="Gene3D" id="3.20.20.190">
    <property type="entry name" value="Phosphatidylinositol (PI) phosphodiesterase"/>
    <property type="match status" value="1"/>
</dbReference>
<proteinExistence type="predicted"/>
<accession>A0A6J6CWB4</accession>
<dbReference type="PANTHER" id="PTHR46211:SF14">
    <property type="entry name" value="GLYCEROPHOSPHODIESTER PHOSPHODIESTERASE"/>
    <property type="match status" value="1"/>
</dbReference>
<dbReference type="GO" id="GO:0006629">
    <property type="term" value="P:lipid metabolic process"/>
    <property type="evidence" value="ECO:0007669"/>
    <property type="project" value="InterPro"/>
</dbReference>
<dbReference type="PANTHER" id="PTHR46211">
    <property type="entry name" value="GLYCEROPHOSPHORYL DIESTER PHOSPHODIESTERASE"/>
    <property type="match status" value="1"/>
</dbReference>
<dbReference type="AlphaFoldDB" id="A0A6J6CWB4"/>
<evidence type="ECO:0000259" key="1">
    <source>
        <dbReference type="PROSITE" id="PS51704"/>
    </source>
</evidence>
<evidence type="ECO:0000313" key="2">
    <source>
        <dbReference type="EMBL" id="CAB4555455.1"/>
    </source>
</evidence>
<dbReference type="PROSITE" id="PS51704">
    <property type="entry name" value="GP_PDE"/>
    <property type="match status" value="1"/>
</dbReference>
<reference evidence="2" key="1">
    <citation type="submission" date="2020-05" db="EMBL/GenBank/DDBJ databases">
        <authorList>
            <person name="Chiriac C."/>
            <person name="Salcher M."/>
            <person name="Ghai R."/>
            <person name="Kavagutti S V."/>
        </authorList>
    </citation>
    <scope>NUCLEOTIDE SEQUENCE</scope>
</reference>
<dbReference type="InterPro" id="IPR017946">
    <property type="entry name" value="PLC-like_Pdiesterase_TIM-brl"/>
</dbReference>
<dbReference type="InterPro" id="IPR030395">
    <property type="entry name" value="GP_PDE_dom"/>
</dbReference>
<gene>
    <name evidence="2" type="ORF">UFOPK1618_00181</name>
</gene>